<evidence type="ECO:0000256" key="1">
    <source>
        <dbReference type="PROSITE-ProRule" id="PRU00339"/>
    </source>
</evidence>
<accession>H6L1F7</accession>
<evidence type="ECO:0000313" key="2">
    <source>
        <dbReference type="EMBL" id="AFC23498.1"/>
    </source>
</evidence>
<gene>
    <name evidence="2" type="ordered locus">SGRA_0760</name>
</gene>
<keyword evidence="3" id="KW-1185">Reference proteome</keyword>
<sequence length="496" mass="57429">MIRTALLFVILLLPYGLAAQLLRDGRDSLAIRQAAAFPEVNASIILSYNRSMLEPELPPEAVAPERSLEELLLAYEDPKLENDIDLLIDIYQSYYDLGQPEKGFPYLQKAYNYAVELYEANPSNIEVLEDISYMMLTVGNLESLPTLWEAFCQRQPKLARARAQLALYQLQTFQLEKAERQLDTAYQLDPRDPNIYVTALLFTTYQAMMQLSAQRENYGLEELAKFELDLRFLERAQRENPQVLRINLALKTAQLTALFYKVFFMELDQFSAKKPFQLRAKGEQLVALKALEQDYLKMLKTAPENPFLIHKSLVLLYILKGELALAEEALGQAEAINAFDADLYKMMGFAYLPERKYHKAVPYYERATAIAPEFEELFALARLYFENYDYEKSEKVLVQLLQTAPDNYKLLEGLAAIYLRQDQYAKARGQLKRFSQLYTEDLNLGQNKDYQFYQFLANFALSPKAEAAQEKRLKAWAEDRNSRFREAAGQLLKQFF</sequence>
<dbReference type="Gene3D" id="1.25.40.10">
    <property type="entry name" value="Tetratricopeptide repeat domain"/>
    <property type="match status" value="2"/>
</dbReference>
<dbReference type="PANTHER" id="PTHR12558">
    <property type="entry name" value="CELL DIVISION CYCLE 16,23,27"/>
    <property type="match status" value="1"/>
</dbReference>
<dbReference type="SMART" id="SM00028">
    <property type="entry name" value="TPR"/>
    <property type="match status" value="5"/>
</dbReference>
<dbReference type="KEGG" id="sgn:SGRA_0760"/>
<dbReference type="RefSeq" id="WP_014373741.1">
    <property type="nucleotide sequence ID" value="NC_016940.1"/>
</dbReference>
<proteinExistence type="predicted"/>
<dbReference type="PROSITE" id="PS50005">
    <property type="entry name" value="TPR"/>
    <property type="match status" value="1"/>
</dbReference>
<dbReference type="Pfam" id="PF13181">
    <property type="entry name" value="TPR_8"/>
    <property type="match status" value="1"/>
</dbReference>
<feature type="repeat" description="TPR" evidence="1">
    <location>
        <begin position="341"/>
        <end position="374"/>
    </location>
</feature>
<dbReference type="OrthoDB" id="9810596at2"/>
<dbReference type="HOGENOM" id="CLU_549675_0_0_10"/>
<dbReference type="InterPro" id="IPR019734">
    <property type="entry name" value="TPR_rpt"/>
</dbReference>
<keyword evidence="1" id="KW-0802">TPR repeat</keyword>
<dbReference type="STRING" id="984262.SGRA_0760"/>
<dbReference type="Proteomes" id="UP000007519">
    <property type="component" value="Chromosome"/>
</dbReference>
<dbReference type="AlphaFoldDB" id="H6L1F7"/>
<dbReference type="PANTHER" id="PTHR12558:SF13">
    <property type="entry name" value="CELL DIVISION CYCLE PROTEIN 27 HOMOLOG"/>
    <property type="match status" value="1"/>
</dbReference>
<dbReference type="InterPro" id="IPR011990">
    <property type="entry name" value="TPR-like_helical_dom_sf"/>
</dbReference>
<dbReference type="EMBL" id="CP002831">
    <property type="protein sequence ID" value="AFC23498.1"/>
    <property type="molecule type" value="Genomic_DNA"/>
</dbReference>
<name>H6L1F7_SAPGL</name>
<organism evidence="2 3">
    <name type="scientific">Saprospira grandis (strain Lewin)</name>
    <dbReference type="NCBI Taxonomy" id="984262"/>
    <lineage>
        <taxon>Bacteria</taxon>
        <taxon>Pseudomonadati</taxon>
        <taxon>Bacteroidota</taxon>
        <taxon>Saprospiria</taxon>
        <taxon>Saprospirales</taxon>
        <taxon>Saprospiraceae</taxon>
        <taxon>Saprospira</taxon>
    </lineage>
</organism>
<dbReference type="SUPFAM" id="SSF48452">
    <property type="entry name" value="TPR-like"/>
    <property type="match status" value="1"/>
</dbReference>
<evidence type="ECO:0000313" key="3">
    <source>
        <dbReference type="Proteomes" id="UP000007519"/>
    </source>
</evidence>
<reference evidence="2 3" key="1">
    <citation type="journal article" date="2012" name="Stand. Genomic Sci.">
        <title>Complete genome sequencing and analysis of Saprospira grandis str. Lewin, a predatory marine bacterium.</title>
        <authorList>
            <person name="Saw J.H."/>
            <person name="Yuryev A."/>
            <person name="Kanbe M."/>
            <person name="Hou S."/>
            <person name="Young A.G."/>
            <person name="Aizawa S."/>
            <person name="Alam M."/>
        </authorList>
    </citation>
    <scope>NUCLEOTIDE SEQUENCE [LARGE SCALE GENOMIC DNA]</scope>
    <source>
        <strain evidence="2 3">Lewin</strain>
    </source>
</reference>
<dbReference type="eggNOG" id="COG0457">
    <property type="taxonomic scope" value="Bacteria"/>
</dbReference>
<protein>
    <submittedName>
        <fullName evidence="2">TPR repeat-containing protein</fullName>
    </submittedName>
</protein>